<accession>A0A7W8YZU8</accession>
<dbReference type="InterPro" id="IPR003675">
    <property type="entry name" value="Rce1/LyrA-like_dom"/>
</dbReference>
<dbReference type="PIRSF" id="PIRSF026622">
    <property type="entry name" value="Proteas_026622"/>
    <property type="match status" value="1"/>
</dbReference>
<dbReference type="InterPro" id="IPR015837">
    <property type="entry name" value="UCP026622_CAAX_protease"/>
</dbReference>
<dbReference type="RefSeq" id="WP_239139698.1">
    <property type="nucleotide sequence ID" value="NZ_BOOS01000066.1"/>
</dbReference>
<dbReference type="GO" id="GO:0006508">
    <property type="term" value="P:proteolysis"/>
    <property type="evidence" value="ECO:0007669"/>
    <property type="project" value="UniProtKB-KW"/>
</dbReference>
<keyword evidence="1" id="KW-1133">Transmembrane helix</keyword>
<evidence type="ECO:0000313" key="4">
    <source>
        <dbReference type="Proteomes" id="UP000588112"/>
    </source>
</evidence>
<dbReference type="EMBL" id="JACHBR010000001">
    <property type="protein sequence ID" value="MBB5624844.1"/>
    <property type="molecule type" value="Genomic_DNA"/>
</dbReference>
<feature type="domain" description="CAAX prenyl protease 2/Lysostaphin resistance protein A-like" evidence="2">
    <location>
        <begin position="101"/>
        <end position="211"/>
    </location>
</feature>
<dbReference type="AlphaFoldDB" id="A0A7W8YZU8"/>
<protein>
    <submittedName>
        <fullName evidence="3">Membrane protease YdiL (CAAX protease family)</fullName>
    </submittedName>
</protein>
<organism evidence="3 4">
    <name type="scientific">Sphaerisporangium krabiense</name>
    <dbReference type="NCBI Taxonomy" id="763782"/>
    <lineage>
        <taxon>Bacteria</taxon>
        <taxon>Bacillati</taxon>
        <taxon>Actinomycetota</taxon>
        <taxon>Actinomycetes</taxon>
        <taxon>Streptosporangiales</taxon>
        <taxon>Streptosporangiaceae</taxon>
        <taxon>Sphaerisporangium</taxon>
    </lineage>
</organism>
<dbReference type="GO" id="GO:0004175">
    <property type="term" value="F:endopeptidase activity"/>
    <property type="evidence" value="ECO:0007669"/>
    <property type="project" value="UniProtKB-ARBA"/>
</dbReference>
<dbReference type="GO" id="GO:0080120">
    <property type="term" value="P:CAAX-box protein maturation"/>
    <property type="evidence" value="ECO:0007669"/>
    <property type="project" value="UniProtKB-ARBA"/>
</dbReference>
<proteinExistence type="predicted"/>
<sequence>MGVLAAANVLNNRVARRLAPVTSAVAAGALVALGRRAGLSWPEMGFTTPRRGAAIGGALAVAVAAVYTAGVLTPRTRPLFLDERALGVSRARLLEEALVQVPLGTVLLEEVAFRGVLPAALRRSHGQVAAVAGASALFGLWHILPALDMAATNPSFSRLASGEPQDGPAEGPVRVVAGTVLTTALAGAAFHELRRRGGLAAPSLLHLATNTLGYFAARAARRLERRAGRPGGQAVCTTWKPSA</sequence>
<keyword evidence="3" id="KW-0378">Hydrolase</keyword>
<evidence type="ECO:0000313" key="3">
    <source>
        <dbReference type="EMBL" id="MBB5624844.1"/>
    </source>
</evidence>
<keyword evidence="4" id="KW-1185">Reference proteome</keyword>
<evidence type="ECO:0000259" key="2">
    <source>
        <dbReference type="Pfam" id="PF02517"/>
    </source>
</evidence>
<keyword evidence="3" id="KW-0645">Protease</keyword>
<keyword evidence="1" id="KW-0812">Transmembrane</keyword>
<comment type="caution">
    <text evidence="3">The sequence shown here is derived from an EMBL/GenBank/DDBJ whole genome shotgun (WGS) entry which is preliminary data.</text>
</comment>
<keyword evidence="1" id="KW-0472">Membrane</keyword>
<name>A0A7W8YZU8_9ACTN</name>
<reference evidence="3 4" key="1">
    <citation type="submission" date="2020-08" db="EMBL/GenBank/DDBJ databases">
        <title>Sequencing the genomes of 1000 actinobacteria strains.</title>
        <authorList>
            <person name="Klenk H.-P."/>
        </authorList>
    </citation>
    <scope>NUCLEOTIDE SEQUENCE [LARGE SCALE GENOMIC DNA]</scope>
    <source>
        <strain evidence="3 4">DSM 45790</strain>
    </source>
</reference>
<dbReference type="Proteomes" id="UP000588112">
    <property type="component" value="Unassembled WGS sequence"/>
</dbReference>
<feature type="transmembrane region" description="Helical" evidence="1">
    <location>
        <begin position="52"/>
        <end position="72"/>
    </location>
</feature>
<gene>
    <name evidence="3" type="ORF">BJ981_000543</name>
</gene>
<dbReference type="Pfam" id="PF02517">
    <property type="entry name" value="Rce1-like"/>
    <property type="match status" value="1"/>
</dbReference>
<evidence type="ECO:0000256" key="1">
    <source>
        <dbReference type="SAM" id="Phobius"/>
    </source>
</evidence>